<dbReference type="EMBL" id="CP031769">
    <property type="protein sequence ID" value="AXR05151.1"/>
    <property type="molecule type" value="Genomic_DNA"/>
</dbReference>
<gene>
    <name evidence="2" type="ORF">D0Y50_01445</name>
</gene>
<dbReference type="KEGG" id="salm:D0Y50_01445"/>
<evidence type="ECO:0000313" key="2">
    <source>
        <dbReference type="EMBL" id="AXR05151.1"/>
    </source>
</evidence>
<evidence type="ECO:0000259" key="1">
    <source>
        <dbReference type="PROSITE" id="PS50234"/>
    </source>
</evidence>
<dbReference type="Pfam" id="PF00092">
    <property type="entry name" value="VWA"/>
    <property type="match status" value="1"/>
</dbReference>
<dbReference type="AlphaFoldDB" id="A0A346NHZ4"/>
<keyword evidence="3" id="KW-1185">Reference proteome</keyword>
<dbReference type="InterPro" id="IPR002035">
    <property type="entry name" value="VWF_A"/>
</dbReference>
<dbReference type="Gene3D" id="3.40.50.410">
    <property type="entry name" value="von Willebrand factor, type A domain"/>
    <property type="match status" value="1"/>
</dbReference>
<protein>
    <submittedName>
        <fullName evidence="2">VWA domain-containing protein</fullName>
    </submittedName>
</protein>
<organism evidence="2 3">
    <name type="scientific">Salinimonas sediminis</name>
    <dbReference type="NCBI Taxonomy" id="2303538"/>
    <lineage>
        <taxon>Bacteria</taxon>
        <taxon>Pseudomonadati</taxon>
        <taxon>Pseudomonadota</taxon>
        <taxon>Gammaproteobacteria</taxon>
        <taxon>Alteromonadales</taxon>
        <taxon>Alteromonadaceae</taxon>
        <taxon>Alteromonas/Salinimonas group</taxon>
        <taxon>Salinimonas</taxon>
    </lineage>
</organism>
<dbReference type="PROSITE" id="PS50234">
    <property type="entry name" value="VWFA"/>
    <property type="match status" value="1"/>
</dbReference>
<dbReference type="RefSeq" id="WP_117315159.1">
    <property type="nucleotide sequence ID" value="NZ_CP031769.1"/>
</dbReference>
<dbReference type="InterPro" id="IPR036465">
    <property type="entry name" value="vWFA_dom_sf"/>
</dbReference>
<dbReference type="SUPFAM" id="SSF53300">
    <property type="entry name" value="vWA-like"/>
    <property type="match status" value="1"/>
</dbReference>
<proteinExistence type="predicted"/>
<dbReference type="CDD" id="cd00198">
    <property type="entry name" value="vWFA"/>
    <property type="match status" value="1"/>
</dbReference>
<dbReference type="SMART" id="SM00327">
    <property type="entry name" value="VWA"/>
    <property type="match status" value="1"/>
</dbReference>
<dbReference type="OrthoDB" id="6332498at2"/>
<dbReference type="Proteomes" id="UP000262073">
    <property type="component" value="Chromosome"/>
</dbReference>
<evidence type="ECO:0000313" key="3">
    <source>
        <dbReference type="Proteomes" id="UP000262073"/>
    </source>
</evidence>
<reference evidence="2 3" key="1">
    <citation type="submission" date="2018-08" db="EMBL/GenBank/DDBJ databases">
        <title>Salinimonas sediminis sp. nov., a piezophilic bacterium isolated from a deep-sea sediment sample from the New Britain Trench.</title>
        <authorList>
            <person name="Cao J."/>
        </authorList>
    </citation>
    <scope>NUCLEOTIDE SEQUENCE [LARGE SCALE GENOMIC DNA]</scope>
    <source>
        <strain evidence="2 3">N102</strain>
    </source>
</reference>
<name>A0A346NHZ4_9ALTE</name>
<dbReference type="InterPro" id="IPR013424">
    <property type="entry name" value="Ice-binding_C"/>
</dbReference>
<dbReference type="NCBIfam" id="TIGR02595">
    <property type="entry name" value="PEP_CTERM"/>
    <property type="match status" value="1"/>
</dbReference>
<accession>A0A346NHZ4</accession>
<sequence>MKLVNIKKTVVNIGGSFILLLSLFGVVTTAQAAVIKTDIVMIVDESGSMGSVQTNLRNNIGLFASILTAGGVDANFALVGYGNSAVVPRVLTDFTSASDFAVAAGNLVASGGTEPAFDASGFALNQPLVNYGAIAVEANLSFRTDAVSNLILFTDEDSNGDRDFDASGVDSLLKQANALFNVVLDFAYPELVDLAVNNGGQMFDLSLMNSTDQTVVEQFVTDFANEKLQETLDFCATNPNDPACQNVSVPEPAVVILFGAGILLLMRVRRH</sequence>
<feature type="domain" description="VWFA" evidence="1">
    <location>
        <begin position="38"/>
        <end position="223"/>
    </location>
</feature>